<protein>
    <submittedName>
        <fullName evidence="1">Uncharacterized protein</fullName>
    </submittedName>
</protein>
<sequence length="221" mass="23480">MGAMSLIVDAGYLVIGGERVQVVPVGPQVTNVTCLFLPSFVSNESLVSLRQSAHRDQWFDECAARSAHRTRFIRMEMNAANPVPNYLRISGHRATFDYRGLQRVCRKCGSSGHLRAQCTAPFCGRCGVHGHASDGCDRPCRRCGDGHPTVVCPVRRSYSDAATGAFPPLKPTSTAAAASEDVAVVKDAVLASPLQVAENETQGDGSVHDATPCASASPPAQ</sequence>
<evidence type="ECO:0000313" key="1">
    <source>
        <dbReference type="EMBL" id="KAH6930036.1"/>
    </source>
</evidence>
<comment type="caution">
    <text evidence="1">The sequence shown here is derived from an EMBL/GenBank/DDBJ whole genome shotgun (WGS) entry which is preliminary data.</text>
</comment>
<proteinExistence type="predicted"/>
<accession>A0ACB7S7W2</accession>
<evidence type="ECO:0000313" key="2">
    <source>
        <dbReference type="Proteomes" id="UP000821845"/>
    </source>
</evidence>
<gene>
    <name evidence="1" type="ORF">HPB50_008107</name>
</gene>
<keyword evidence="2" id="KW-1185">Reference proteome</keyword>
<reference evidence="1" key="1">
    <citation type="submission" date="2020-05" db="EMBL/GenBank/DDBJ databases">
        <title>Large-scale comparative analyses of tick genomes elucidate their genetic diversity and vector capacities.</title>
        <authorList>
            <person name="Jia N."/>
            <person name="Wang J."/>
            <person name="Shi W."/>
            <person name="Du L."/>
            <person name="Sun Y."/>
            <person name="Zhan W."/>
            <person name="Jiang J."/>
            <person name="Wang Q."/>
            <person name="Zhang B."/>
            <person name="Ji P."/>
            <person name="Sakyi L.B."/>
            <person name="Cui X."/>
            <person name="Yuan T."/>
            <person name="Jiang B."/>
            <person name="Yang W."/>
            <person name="Lam T.T.-Y."/>
            <person name="Chang Q."/>
            <person name="Ding S."/>
            <person name="Wang X."/>
            <person name="Zhu J."/>
            <person name="Ruan X."/>
            <person name="Zhao L."/>
            <person name="Wei J."/>
            <person name="Que T."/>
            <person name="Du C."/>
            <person name="Cheng J."/>
            <person name="Dai P."/>
            <person name="Han X."/>
            <person name="Huang E."/>
            <person name="Gao Y."/>
            <person name="Liu J."/>
            <person name="Shao H."/>
            <person name="Ye R."/>
            <person name="Li L."/>
            <person name="Wei W."/>
            <person name="Wang X."/>
            <person name="Wang C."/>
            <person name="Yang T."/>
            <person name="Huo Q."/>
            <person name="Li W."/>
            <person name="Guo W."/>
            <person name="Chen H."/>
            <person name="Zhou L."/>
            <person name="Ni X."/>
            <person name="Tian J."/>
            <person name="Zhou Y."/>
            <person name="Sheng Y."/>
            <person name="Liu T."/>
            <person name="Pan Y."/>
            <person name="Xia L."/>
            <person name="Li J."/>
            <person name="Zhao F."/>
            <person name="Cao W."/>
        </authorList>
    </citation>
    <scope>NUCLEOTIDE SEQUENCE</scope>
    <source>
        <strain evidence="1">Hyas-2018</strain>
    </source>
</reference>
<dbReference type="Proteomes" id="UP000821845">
    <property type="component" value="Chromosome 5"/>
</dbReference>
<name>A0ACB7S7W2_HYAAI</name>
<dbReference type="EMBL" id="CM023485">
    <property type="protein sequence ID" value="KAH6930036.1"/>
    <property type="molecule type" value="Genomic_DNA"/>
</dbReference>
<organism evidence="1 2">
    <name type="scientific">Hyalomma asiaticum</name>
    <name type="common">Tick</name>
    <dbReference type="NCBI Taxonomy" id="266040"/>
    <lineage>
        <taxon>Eukaryota</taxon>
        <taxon>Metazoa</taxon>
        <taxon>Ecdysozoa</taxon>
        <taxon>Arthropoda</taxon>
        <taxon>Chelicerata</taxon>
        <taxon>Arachnida</taxon>
        <taxon>Acari</taxon>
        <taxon>Parasitiformes</taxon>
        <taxon>Ixodida</taxon>
        <taxon>Ixodoidea</taxon>
        <taxon>Ixodidae</taxon>
        <taxon>Hyalomminae</taxon>
        <taxon>Hyalomma</taxon>
    </lineage>
</organism>